<proteinExistence type="predicted"/>
<sequence length="234" mass="26852">MVSKQMVQGGFVFELLQRYFLPNAPTKDFIHSRCRKYTKEKSTMIGGITELTSKGPAMESTIEGGSASKKEIRIKGKTSKDEIEENLNDRNLRCQYLTVLIQIPAEVEGWEPIGLEQMIKLAQRAENREITQREASFMKTIEGKVQTTFPIQKSVILITMNENKPGNSYPMRTITLRGVTAGENRRERPGKRLSDAEFQARGDKGLCFRCDEKYHVGHRCKIKEQMELRMFVVR</sequence>
<dbReference type="OrthoDB" id="1748616at2759"/>
<reference evidence="1 2" key="1">
    <citation type="submission" date="2019-08" db="EMBL/GenBank/DDBJ databases">
        <title>Draft genome sequences of two oriental melons (Cucumis melo L. var makuwa).</title>
        <authorList>
            <person name="Kwon S.-Y."/>
        </authorList>
    </citation>
    <scope>NUCLEOTIDE SEQUENCE [LARGE SCALE GENOMIC DNA]</scope>
    <source>
        <strain evidence="2">cv. SW 3</strain>
        <tissue evidence="1">Leaf</tissue>
    </source>
</reference>
<dbReference type="EMBL" id="SSTE01004728">
    <property type="protein sequence ID" value="KAA0062185.1"/>
    <property type="molecule type" value="Genomic_DNA"/>
</dbReference>
<protein>
    <submittedName>
        <fullName evidence="1">Retrotransposon protein</fullName>
    </submittedName>
</protein>
<dbReference type="AlphaFoldDB" id="A0A5A7V8F0"/>
<dbReference type="Proteomes" id="UP000321393">
    <property type="component" value="Unassembled WGS sequence"/>
</dbReference>
<name>A0A5A7V8F0_CUCMM</name>
<evidence type="ECO:0000313" key="2">
    <source>
        <dbReference type="Proteomes" id="UP000321393"/>
    </source>
</evidence>
<organism evidence="1 2">
    <name type="scientific">Cucumis melo var. makuwa</name>
    <name type="common">Oriental melon</name>
    <dbReference type="NCBI Taxonomy" id="1194695"/>
    <lineage>
        <taxon>Eukaryota</taxon>
        <taxon>Viridiplantae</taxon>
        <taxon>Streptophyta</taxon>
        <taxon>Embryophyta</taxon>
        <taxon>Tracheophyta</taxon>
        <taxon>Spermatophyta</taxon>
        <taxon>Magnoliopsida</taxon>
        <taxon>eudicotyledons</taxon>
        <taxon>Gunneridae</taxon>
        <taxon>Pentapetalae</taxon>
        <taxon>rosids</taxon>
        <taxon>fabids</taxon>
        <taxon>Cucurbitales</taxon>
        <taxon>Cucurbitaceae</taxon>
        <taxon>Benincaseae</taxon>
        <taxon>Cucumis</taxon>
    </lineage>
</organism>
<comment type="caution">
    <text evidence="1">The sequence shown here is derived from an EMBL/GenBank/DDBJ whole genome shotgun (WGS) entry which is preliminary data.</text>
</comment>
<gene>
    <name evidence="1" type="ORF">E6C27_scaffold89G005770</name>
</gene>
<accession>A0A5A7V8F0</accession>
<evidence type="ECO:0000313" key="1">
    <source>
        <dbReference type="EMBL" id="KAA0062185.1"/>
    </source>
</evidence>